<keyword evidence="4" id="KW-0378">Hydrolase</keyword>
<dbReference type="SUPFAM" id="SSF52949">
    <property type="entry name" value="Macro domain-like"/>
    <property type="match status" value="1"/>
</dbReference>
<evidence type="ECO:0000313" key="10">
    <source>
        <dbReference type="EMBL" id="MDR6726286.1"/>
    </source>
</evidence>
<evidence type="ECO:0000256" key="5">
    <source>
        <dbReference type="ARBA" id="ARBA00022833"/>
    </source>
</evidence>
<protein>
    <recommendedName>
        <fullName evidence="2">Protein-ADP-ribose hydrolase</fullName>
    </recommendedName>
</protein>
<dbReference type="CDD" id="cd02908">
    <property type="entry name" value="Macro_OAADPr_deacetylase"/>
    <property type="match status" value="1"/>
</dbReference>
<dbReference type="Proteomes" id="UP001254832">
    <property type="component" value="Unassembled WGS sequence"/>
</dbReference>
<evidence type="ECO:0000256" key="1">
    <source>
        <dbReference type="ARBA" id="ARBA00001947"/>
    </source>
</evidence>
<accession>A0AAP5H9A3</accession>
<reference evidence="10" key="1">
    <citation type="submission" date="2023-07" db="EMBL/GenBank/DDBJ databases">
        <title>Sorghum-associated microbial communities from plants grown in Nebraska, USA.</title>
        <authorList>
            <person name="Schachtman D."/>
        </authorList>
    </citation>
    <scope>NUCLEOTIDE SEQUENCE</scope>
    <source>
        <strain evidence="10">BE80</strain>
    </source>
</reference>
<name>A0AAP5H9A3_PAEAM</name>
<dbReference type="PROSITE" id="PS51154">
    <property type="entry name" value="MACRO"/>
    <property type="match status" value="1"/>
</dbReference>
<dbReference type="Gene3D" id="3.40.220.10">
    <property type="entry name" value="Leucine Aminopeptidase, subunit E, domain 1"/>
    <property type="match status" value="1"/>
</dbReference>
<gene>
    <name evidence="10" type="ORF">J2W91_004797</name>
</gene>
<comment type="caution">
    <text evidence="10">The sequence shown here is derived from an EMBL/GenBank/DDBJ whole genome shotgun (WGS) entry which is preliminary data.</text>
</comment>
<dbReference type="EMBL" id="JAVDTR010000016">
    <property type="protein sequence ID" value="MDR6726286.1"/>
    <property type="molecule type" value="Genomic_DNA"/>
</dbReference>
<evidence type="ECO:0000259" key="9">
    <source>
        <dbReference type="PROSITE" id="PS51154"/>
    </source>
</evidence>
<evidence type="ECO:0000256" key="3">
    <source>
        <dbReference type="ARBA" id="ARBA00022723"/>
    </source>
</evidence>
<dbReference type="GO" id="GO:0016798">
    <property type="term" value="F:hydrolase activity, acting on glycosyl bonds"/>
    <property type="evidence" value="ECO:0007669"/>
    <property type="project" value="UniProtKB-KW"/>
</dbReference>
<evidence type="ECO:0000256" key="7">
    <source>
        <dbReference type="ARBA" id="ARBA00048482"/>
    </source>
</evidence>
<evidence type="ECO:0000256" key="4">
    <source>
        <dbReference type="ARBA" id="ARBA00022801"/>
    </source>
</evidence>
<feature type="domain" description="Macro" evidence="9">
    <location>
        <begin position="107"/>
        <end position="301"/>
    </location>
</feature>
<dbReference type="AlphaFoldDB" id="A0AAP5H9A3"/>
<keyword evidence="3" id="KW-0479">Metal-binding</keyword>
<comment type="cofactor">
    <cofactor evidence="1">
        <name>Zn(2+)</name>
        <dbReference type="ChEBI" id="CHEBI:29105"/>
    </cofactor>
</comment>
<dbReference type="PANTHER" id="PTHR11106">
    <property type="entry name" value="GANGLIOSIDE INDUCED DIFFERENTIATION ASSOCIATED PROTEIN 2-RELATED"/>
    <property type="match status" value="1"/>
</dbReference>
<keyword evidence="6" id="KW-0326">Glycosidase</keyword>
<evidence type="ECO:0000256" key="8">
    <source>
        <dbReference type="ARBA" id="ARBA00093459"/>
    </source>
</evidence>
<dbReference type="Pfam" id="PF01661">
    <property type="entry name" value="Macro"/>
    <property type="match status" value="1"/>
</dbReference>
<dbReference type="SMART" id="SM00506">
    <property type="entry name" value="A1pp"/>
    <property type="match status" value="1"/>
</dbReference>
<dbReference type="GO" id="GO:0046872">
    <property type="term" value="F:metal ion binding"/>
    <property type="evidence" value="ECO:0007669"/>
    <property type="project" value="UniProtKB-KW"/>
</dbReference>
<evidence type="ECO:0000313" key="11">
    <source>
        <dbReference type="Proteomes" id="UP001254832"/>
    </source>
</evidence>
<comment type="catalytic activity">
    <reaction evidence="7">
        <text>4-O-(ADP-D-ribosyl)-L-aspartyl-[protein] + H2O = L-aspartyl-[protein] + ADP-D-ribose + H(+)</text>
        <dbReference type="Rhea" id="RHEA:54428"/>
        <dbReference type="Rhea" id="RHEA-COMP:9867"/>
        <dbReference type="Rhea" id="RHEA-COMP:13832"/>
        <dbReference type="ChEBI" id="CHEBI:15377"/>
        <dbReference type="ChEBI" id="CHEBI:15378"/>
        <dbReference type="ChEBI" id="CHEBI:29961"/>
        <dbReference type="ChEBI" id="CHEBI:57967"/>
        <dbReference type="ChEBI" id="CHEBI:138102"/>
    </reaction>
    <physiologicalReaction direction="left-to-right" evidence="7">
        <dbReference type="Rhea" id="RHEA:54429"/>
    </physiologicalReaction>
</comment>
<dbReference type="InterPro" id="IPR043472">
    <property type="entry name" value="Macro_dom-like"/>
</dbReference>
<evidence type="ECO:0000256" key="2">
    <source>
        <dbReference type="ARBA" id="ARBA00018852"/>
    </source>
</evidence>
<dbReference type="RefSeq" id="WP_056691865.1">
    <property type="nucleotide sequence ID" value="NZ_JAVDTR010000016.1"/>
</dbReference>
<evidence type="ECO:0000256" key="6">
    <source>
        <dbReference type="ARBA" id="ARBA00023295"/>
    </source>
</evidence>
<proteinExistence type="inferred from homology"/>
<sequence length="301" mass="33941">MNQLPLSAYAHEIQLESTYVPYSPTEASKEEIIDTLLTHLLEEFSNLQHVSIPSEYAEKRELLRGLMNLRKPAPVPVAFQREMDSLLQKELGEKVIVRSDQLNPISYLFPESSIEHADQLFVWQGDITQLQVDAIVNAANEYMLGCFQPLHACIDNAIHSAAGPLLREDCNRIMNIQNETEATGGAKITRAYHLPATYILHTVGPIVPQGTTLTRQQQEELASCYLSCLELAHEIDDIRTVALCSISTGVFGFPKAEASNIAVTTVQQWLDAHPDHHFKQIIFNVFSQEDHEQYMRVFQAQ</sequence>
<dbReference type="PANTHER" id="PTHR11106:SF121">
    <property type="entry name" value="ADP-RIBOSE 1''-PHOSPHATE PHOSPHATASE"/>
    <property type="match status" value="1"/>
</dbReference>
<keyword evidence="5" id="KW-0862">Zinc</keyword>
<dbReference type="NCBIfam" id="NF003163">
    <property type="entry name" value="PRK04143.1"/>
    <property type="match status" value="1"/>
</dbReference>
<dbReference type="InterPro" id="IPR002589">
    <property type="entry name" value="Macro_dom"/>
</dbReference>
<comment type="similarity">
    <text evidence="8">Belongs to the MacroD-type family. Zn-Macro subfamily.</text>
</comment>
<organism evidence="10 11">
    <name type="scientific">Paenibacillus amylolyticus</name>
    <dbReference type="NCBI Taxonomy" id="1451"/>
    <lineage>
        <taxon>Bacteria</taxon>
        <taxon>Bacillati</taxon>
        <taxon>Bacillota</taxon>
        <taxon>Bacilli</taxon>
        <taxon>Bacillales</taxon>
        <taxon>Paenibacillaceae</taxon>
        <taxon>Paenibacillus</taxon>
    </lineage>
</organism>